<dbReference type="Proteomes" id="UP001499843">
    <property type="component" value="Unassembled WGS sequence"/>
</dbReference>
<name>A0ABP5PJZ0_9ACTN</name>
<accession>A0ABP5PJZ0</accession>
<gene>
    <name evidence="1" type="ORF">GCM10009850_065660</name>
</gene>
<evidence type="ECO:0000313" key="2">
    <source>
        <dbReference type="Proteomes" id="UP001499843"/>
    </source>
</evidence>
<proteinExistence type="predicted"/>
<sequence>MGSEPLAWLKAPRAAERAGLVGDAWGCLSACVTPWLTDAGRDASRACARL</sequence>
<protein>
    <submittedName>
        <fullName evidence="1">Uncharacterized protein</fullName>
    </submittedName>
</protein>
<keyword evidence="2" id="KW-1185">Reference proteome</keyword>
<evidence type="ECO:0000313" key="1">
    <source>
        <dbReference type="EMBL" id="GAA2211107.1"/>
    </source>
</evidence>
<dbReference type="EMBL" id="BAAAQX010000019">
    <property type="protein sequence ID" value="GAA2211107.1"/>
    <property type="molecule type" value="Genomic_DNA"/>
</dbReference>
<reference evidence="2" key="1">
    <citation type="journal article" date="2019" name="Int. J. Syst. Evol. Microbiol.">
        <title>The Global Catalogue of Microorganisms (GCM) 10K type strain sequencing project: providing services to taxonomists for standard genome sequencing and annotation.</title>
        <authorList>
            <consortium name="The Broad Institute Genomics Platform"/>
            <consortium name="The Broad Institute Genome Sequencing Center for Infectious Disease"/>
            <person name="Wu L."/>
            <person name="Ma J."/>
        </authorList>
    </citation>
    <scope>NUCLEOTIDE SEQUENCE [LARGE SCALE GENOMIC DNA]</scope>
    <source>
        <strain evidence="2">JCM 16114</strain>
    </source>
</reference>
<comment type="caution">
    <text evidence="1">The sequence shown here is derived from an EMBL/GenBank/DDBJ whole genome shotgun (WGS) entry which is preliminary data.</text>
</comment>
<organism evidence="1 2">
    <name type="scientific">Nonomuraea monospora</name>
    <dbReference type="NCBI Taxonomy" id="568818"/>
    <lineage>
        <taxon>Bacteria</taxon>
        <taxon>Bacillati</taxon>
        <taxon>Actinomycetota</taxon>
        <taxon>Actinomycetes</taxon>
        <taxon>Streptosporangiales</taxon>
        <taxon>Streptosporangiaceae</taxon>
        <taxon>Nonomuraea</taxon>
    </lineage>
</organism>